<reference evidence="3" key="1">
    <citation type="submission" date="2017-02" db="UniProtKB">
        <authorList>
            <consortium name="WormBaseParasite"/>
        </authorList>
    </citation>
    <scope>IDENTIFICATION</scope>
</reference>
<evidence type="ECO:0000313" key="1">
    <source>
        <dbReference type="EMBL" id="VDM36758.1"/>
    </source>
</evidence>
<evidence type="ECO:0000313" key="2">
    <source>
        <dbReference type="Proteomes" id="UP000274429"/>
    </source>
</evidence>
<dbReference type="AlphaFoldDB" id="A0A0R3XD90"/>
<proteinExistence type="predicted"/>
<reference evidence="1 2" key="2">
    <citation type="submission" date="2018-11" db="EMBL/GenBank/DDBJ databases">
        <authorList>
            <consortium name="Pathogen Informatics"/>
        </authorList>
    </citation>
    <scope>NUCLEOTIDE SEQUENCE [LARGE SCALE GENOMIC DNA]</scope>
</reference>
<evidence type="ECO:0000313" key="3">
    <source>
        <dbReference type="WBParaSite" id="TTAC_0001151701-mRNA-1"/>
    </source>
</evidence>
<keyword evidence="2" id="KW-1185">Reference proteome</keyword>
<dbReference type="EMBL" id="UYWX01024540">
    <property type="protein sequence ID" value="VDM36758.1"/>
    <property type="molecule type" value="Genomic_DNA"/>
</dbReference>
<dbReference type="STRING" id="6205.A0A0R3XD90"/>
<sequence length="138" mass="15196">MASGPLVFIHPAIEEGSANSPSGHTKSEGVVLRRMGDDYFYWNTPTASNQSKQQATASSTWDLSADHLLSADWFNSPRGHSDPNLQYVSSVMHSDASTVLLSPNLNISIWVVLGTQMKCKFFIHLDRTGFLLATLLRT</sequence>
<dbReference type="WBParaSite" id="TTAC_0001151701-mRNA-1">
    <property type="protein sequence ID" value="TTAC_0001151701-mRNA-1"/>
    <property type="gene ID" value="TTAC_0001151701"/>
</dbReference>
<accession>A0A0R3XD90</accession>
<dbReference type="Proteomes" id="UP000274429">
    <property type="component" value="Unassembled WGS sequence"/>
</dbReference>
<organism evidence="3">
    <name type="scientific">Hydatigena taeniaeformis</name>
    <name type="common">Feline tapeworm</name>
    <name type="synonym">Taenia taeniaeformis</name>
    <dbReference type="NCBI Taxonomy" id="6205"/>
    <lineage>
        <taxon>Eukaryota</taxon>
        <taxon>Metazoa</taxon>
        <taxon>Spiralia</taxon>
        <taxon>Lophotrochozoa</taxon>
        <taxon>Platyhelminthes</taxon>
        <taxon>Cestoda</taxon>
        <taxon>Eucestoda</taxon>
        <taxon>Cyclophyllidea</taxon>
        <taxon>Taeniidae</taxon>
        <taxon>Hydatigera</taxon>
    </lineage>
</organism>
<gene>
    <name evidence="1" type="ORF">TTAC_LOCUS11501</name>
</gene>
<protein>
    <submittedName>
        <fullName evidence="1 3">Uncharacterized protein</fullName>
    </submittedName>
</protein>
<dbReference type="OrthoDB" id="10266999at2759"/>
<name>A0A0R3XD90_HYDTA</name>